<feature type="transmembrane region" description="Helical" evidence="1">
    <location>
        <begin position="153"/>
        <end position="172"/>
    </location>
</feature>
<feature type="transmembrane region" description="Helical" evidence="1">
    <location>
        <begin position="92"/>
        <end position="111"/>
    </location>
</feature>
<dbReference type="AlphaFoldDB" id="R1GZH5"/>
<sequence length="391" mass="45234">MYRNTILGVLYTVIITGVLFNVFHSLIGLEMLYNETNRALLLTPYYIITFLMFIIFLILVIIQGGRDRLALYFSFFILMSAIVYFKEPDISYVKRVLVYITPLLFFLTLLSSRRDYSVSIFRAIKLAFYLSLVFSFLQLFFIEPAHHGRINGIFQGPNSYAVFLIAFLMICVTNKSYKLGALSVILIVLTKSSTSILILFLACIIQWMNWRSLIFSLIISTLIFYTLINVYTVGQSETIDKIVLIVEYISSLDISELKYLSEFSTSLDIPNVDERIISPLNRIVQFNYFLFNTSITELIIGSYNPRFYESSFLMYLSNFGFFGLILYLYFFFIAKSFISSKLSSSIFCAMFILSVVALPIFSLAFSSWLVMSSIYISIIYFRCDLNKCRMT</sequence>
<feature type="transmembrane region" description="Helical" evidence="1">
    <location>
        <begin position="184"/>
        <end position="207"/>
    </location>
</feature>
<keyword evidence="1" id="KW-1133">Transmembrane helix</keyword>
<organism evidence="2 3">
    <name type="scientific">Grimontia indica</name>
    <dbReference type="NCBI Taxonomy" id="1056512"/>
    <lineage>
        <taxon>Bacteria</taxon>
        <taxon>Pseudomonadati</taxon>
        <taxon>Pseudomonadota</taxon>
        <taxon>Gammaproteobacteria</taxon>
        <taxon>Vibrionales</taxon>
        <taxon>Vibrionaceae</taxon>
        <taxon>Grimontia</taxon>
    </lineage>
</organism>
<feature type="transmembrane region" description="Helical" evidence="1">
    <location>
        <begin position="123"/>
        <end position="141"/>
    </location>
</feature>
<evidence type="ECO:0000313" key="3">
    <source>
        <dbReference type="Proteomes" id="UP000011223"/>
    </source>
</evidence>
<reference evidence="2 3" key="1">
    <citation type="journal article" date="2014" name="PLoS ONE">
        <title>Grimontia indica AK16(T), sp. nov., Isolated from a Seawater Sample Reports the Presence of Pathogenic Genes Similar to Vibrio Genus.</title>
        <authorList>
            <person name="Singh A."/>
            <person name="Vaidya B."/>
            <person name="Khatri I."/>
            <person name="Srinivas T.N."/>
            <person name="Subramanian S."/>
            <person name="Korpole S."/>
            <person name="Pinnaka A.K."/>
        </authorList>
    </citation>
    <scope>NUCLEOTIDE SEQUENCE [LARGE SCALE GENOMIC DNA]</scope>
    <source>
        <strain evidence="2 3">AK16</strain>
    </source>
</reference>
<proteinExistence type="predicted"/>
<feature type="transmembrane region" description="Helical" evidence="1">
    <location>
        <begin position="7"/>
        <end position="27"/>
    </location>
</feature>
<feature type="transmembrane region" description="Helical" evidence="1">
    <location>
        <begin position="69"/>
        <end position="86"/>
    </location>
</feature>
<keyword evidence="1" id="KW-0812">Transmembrane</keyword>
<evidence type="ECO:0000313" key="2">
    <source>
        <dbReference type="EMBL" id="EOD81598.1"/>
    </source>
</evidence>
<gene>
    <name evidence="2" type="ORF">D515_02568</name>
</gene>
<feature type="transmembrane region" description="Helical" evidence="1">
    <location>
        <begin position="312"/>
        <end position="332"/>
    </location>
</feature>
<keyword evidence="1" id="KW-0472">Membrane</keyword>
<feature type="transmembrane region" description="Helical" evidence="1">
    <location>
        <begin position="39"/>
        <end position="62"/>
    </location>
</feature>
<accession>R1GZH5</accession>
<protein>
    <submittedName>
        <fullName evidence="2">Uncharacterized protein</fullName>
    </submittedName>
</protein>
<comment type="caution">
    <text evidence="2">The sequence shown here is derived from an EMBL/GenBank/DDBJ whole genome shotgun (WGS) entry which is preliminary data.</text>
</comment>
<name>R1GZH5_9GAMM</name>
<dbReference type="EMBL" id="ANFM02000003">
    <property type="protein sequence ID" value="EOD81598.1"/>
    <property type="molecule type" value="Genomic_DNA"/>
</dbReference>
<feature type="transmembrane region" description="Helical" evidence="1">
    <location>
        <begin position="213"/>
        <end position="232"/>
    </location>
</feature>
<dbReference type="Proteomes" id="UP000011223">
    <property type="component" value="Unassembled WGS sequence"/>
</dbReference>
<keyword evidence="3" id="KW-1185">Reference proteome</keyword>
<feature type="transmembrane region" description="Helical" evidence="1">
    <location>
        <begin position="344"/>
        <end position="362"/>
    </location>
</feature>
<evidence type="ECO:0000256" key="1">
    <source>
        <dbReference type="SAM" id="Phobius"/>
    </source>
</evidence>